<evidence type="ECO:0000313" key="9">
    <source>
        <dbReference type="Proteomes" id="UP000294547"/>
    </source>
</evidence>
<organism evidence="8 9">
    <name type="scientific">Oharaeibacter diazotrophicus</name>
    <dbReference type="NCBI Taxonomy" id="1920512"/>
    <lineage>
        <taxon>Bacteria</taxon>
        <taxon>Pseudomonadati</taxon>
        <taxon>Pseudomonadota</taxon>
        <taxon>Alphaproteobacteria</taxon>
        <taxon>Hyphomicrobiales</taxon>
        <taxon>Pleomorphomonadaceae</taxon>
        <taxon>Oharaeibacter</taxon>
    </lineage>
</organism>
<protein>
    <submittedName>
        <fullName evidence="8">Acetyltransferase (GNAT) family protein</fullName>
    </submittedName>
</protein>
<evidence type="ECO:0000256" key="2">
    <source>
        <dbReference type="ARBA" id="ARBA00022649"/>
    </source>
</evidence>
<evidence type="ECO:0000256" key="1">
    <source>
        <dbReference type="ARBA" id="ARBA00022491"/>
    </source>
</evidence>
<dbReference type="InterPro" id="IPR016181">
    <property type="entry name" value="Acyl_CoA_acyltransferase"/>
</dbReference>
<dbReference type="AlphaFoldDB" id="A0A4R6RHF1"/>
<dbReference type="EMBL" id="SNXY01000007">
    <property type="protein sequence ID" value="TDP85257.1"/>
    <property type="molecule type" value="Genomic_DNA"/>
</dbReference>
<keyword evidence="1" id="KW-0678">Repressor</keyword>
<gene>
    <name evidence="8" type="ORF">EDD54_2108</name>
</gene>
<evidence type="ECO:0000256" key="3">
    <source>
        <dbReference type="ARBA" id="ARBA00022679"/>
    </source>
</evidence>
<keyword evidence="4" id="KW-0012">Acyltransferase</keyword>
<evidence type="ECO:0000256" key="6">
    <source>
        <dbReference type="SAM" id="MobiDB-lite"/>
    </source>
</evidence>
<dbReference type="Pfam" id="PF13508">
    <property type="entry name" value="Acetyltransf_7"/>
    <property type="match status" value="1"/>
</dbReference>
<sequence>MTISPASLLAGAEPPASGTGASAESKPDYQLNAVQWAVFTALLAAPARDNARLRAFLASHGEAPVAEPWTADAEVRDFSCGVALLDEALRRDAAKPATRHDDSRRDERVRGTFVVLHERRVVAYFTQRISFVRRAGAEAGAGTEAKADTIPLIQLQRLAVDRSAQRRGFGSALLRQAVLRAASLAGHCGAPALWVPVLSAETRRFYLDRGLQPLPAILDSTGVLLTFDTLRKASAGGAIAEDPGARAVASIPGDR</sequence>
<name>A0A4R6RHF1_9HYPH</name>
<keyword evidence="3 8" id="KW-0808">Transferase</keyword>
<keyword evidence="9" id="KW-1185">Reference proteome</keyword>
<dbReference type="GO" id="GO:0016747">
    <property type="term" value="F:acyltransferase activity, transferring groups other than amino-acyl groups"/>
    <property type="evidence" value="ECO:0007669"/>
    <property type="project" value="InterPro"/>
</dbReference>
<dbReference type="CDD" id="cd04301">
    <property type="entry name" value="NAT_SF"/>
    <property type="match status" value="1"/>
</dbReference>
<dbReference type="SUPFAM" id="SSF55729">
    <property type="entry name" value="Acyl-CoA N-acyltransferases (Nat)"/>
    <property type="match status" value="1"/>
</dbReference>
<dbReference type="OrthoDB" id="9799147at2"/>
<comment type="caution">
    <text evidence="8">The sequence shown here is derived from an EMBL/GenBank/DDBJ whole genome shotgun (WGS) entry which is preliminary data.</text>
</comment>
<feature type="domain" description="N-acetyltransferase" evidence="7">
    <location>
        <begin position="139"/>
        <end position="209"/>
    </location>
</feature>
<feature type="region of interest" description="Disordered" evidence="6">
    <location>
        <begin position="1"/>
        <end position="25"/>
    </location>
</feature>
<dbReference type="RefSeq" id="WP_126541118.1">
    <property type="nucleotide sequence ID" value="NZ_BSPM01000004.1"/>
</dbReference>
<keyword evidence="2" id="KW-1277">Toxin-antitoxin system</keyword>
<dbReference type="Proteomes" id="UP000294547">
    <property type="component" value="Unassembled WGS sequence"/>
</dbReference>
<accession>A0A4R6RHF1</accession>
<evidence type="ECO:0000259" key="7">
    <source>
        <dbReference type="Pfam" id="PF13508"/>
    </source>
</evidence>
<reference evidence="8 9" key="1">
    <citation type="submission" date="2019-03" db="EMBL/GenBank/DDBJ databases">
        <title>Genomic Encyclopedia of Type Strains, Phase IV (KMG-IV): sequencing the most valuable type-strain genomes for metagenomic binning, comparative biology and taxonomic classification.</title>
        <authorList>
            <person name="Goeker M."/>
        </authorList>
    </citation>
    <scope>NUCLEOTIDE SEQUENCE [LARGE SCALE GENOMIC DNA]</scope>
    <source>
        <strain evidence="8 9">DSM 102969</strain>
    </source>
</reference>
<evidence type="ECO:0000256" key="5">
    <source>
        <dbReference type="ARBA" id="ARBA00049880"/>
    </source>
</evidence>
<evidence type="ECO:0000313" key="8">
    <source>
        <dbReference type="EMBL" id="TDP85257.1"/>
    </source>
</evidence>
<dbReference type="Gene3D" id="3.40.630.30">
    <property type="match status" value="1"/>
</dbReference>
<dbReference type="PANTHER" id="PTHR36449:SF1">
    <property type="entry name" value="ACETYLTRANSFERASE"/>
    <property type="match status" value="1"/>
</dbReference>
<proteinExistence type="predicted"/>
<dbReference type="PANTHER" id="PTHR36449">
    <property type="entry name" value="ACETYLTRANSFERASE-RELATED"/>
    <property type="match status" value="1"/>
</dbReference>
<dbReference type="InterPro" id="IPR000182">
    <property type="entry name" value="GNAT_dom"/>
</dbReference>
<evidence type="ECO:0000256" key="4">
    <source>
        <dbReference type="ARBA" id="ARBA00023315"/>
    </source>
</evidence>
<comment type="catalytic activity">
    <reaction evidence="5">
        <text>glycyl-tRNA(Gly) + acetyl-CoA = N-acetylglycyl-tRNA(Gly) + CoA + H(+)</text>
        <dbReference type="Rhea" id="RHEA:81867"/>
        <dbReference type="Rhea" id="RHEA-COMP:9683"/>
        <dbReference type="Rhea" id="RHEA-COMP:19766"/>
        <dbReference type="ChEBI" id="CHEBI:15378"/>
        <dbReference type="ChEBI" id="CHEBI:57287"/>
        <dbReference type="ChEBI" id="CHEBI:57288"/>
        <dbReference type="ChEBI" id="CHEBI:78522"/>
        <dbReference type="ChEBI" id="CHEBI:232036"/>
    </reaction>
</comment>